<dbReference type="Pfam" id="PF18962">
    <property type="entry name" value="Por_Secre_tail"/>
    <property type="match status" value="1"/>
</dbReference>
<dbReference type="GO" id="GO:0006508">
    <property type="term" value="P:proteolysis"/>
    <property type="evidence" value="ECO:0007669"/>
    <property type="project" value="UniProtKB-KW"/>
</dbReference>
<dbReference type="NCBIfam" id="TIGR04183">
    <property type="entry name" value="Por_Secre_tail"/>
    <property type="match status" value="1"/>
</dbReference>
<dbReference type="OrthoDB" id="355609at2"/>
<protein>
    <submittedName>
        <fullName evidence="7">Por secretion system C-terminal sorting domain-containing protein</fullName>
    </submittedName>
</protein>
<keyword evidence="1" id="KW-0645">Protease</keyword>
<evidence type="ECO:0000313" key="7">
    <source>
        <dbReference type="EMBL" id="SHE51787.1"/>
    </source>
</evidence>
<dbReference type="Gene3D" id="3.40.50.200">
    <property type="entry name" value="Peptidase S8/S53 domain"/>
    <property type="match status" value="2"/>
</dbReference>
<dbReference type="InterPro" id="IPR023828">
    <property type="entry name" value="Peptidase_S8_Ser-AS"/>
</dbReference>
<dbReference type="STRING" id="1121884.SAMN02745131_00527"/>
<keyword evidence="3" id="KW-0720">Serine protease</keyword>
<organism evidence="7 8">
    <name type="scientific">Flavisolibacter ginsengisoli DSM 18119</name>
    <dbReference type="NCBI Taxonomy" id="1121884"/>
    <lineage>
        <taxon>Bacteria</taxon>
        <taxon>Pseudomonadati</taxon>
        <taxon>Bacteroidota</taxon>
        <taxon>Chitinophagia</taxon>
        <taxon>Chitinophagales</taxon>
        <taxon>Chitinophagaceae</taxon>
        <taxon>Flavisolibacter</taxon>
    </lineage>
</organism>
<evidence type="ECO:0000259" key="5">
    <source>
        <dbReference type="Pfam" id="PF18676"/>
    </source>
</evidence>
<accession>A0A1M4U5G8</accession>
<feature type="domain" description="Peptidase S8/S53" evidence="4">
    <location>
        <begin position="841"/>
        <end position="981"/>
    </location>
</feature>
<feature type="domain" description="Secretion system C-terminal sorting" evidence="6">
    <location>
        <begin position="1878"/>
        <end position="1956"/>
    </location>
</feature>
<dbReference type="Pfam" id="PF00082">
    <property type="entry name" value="Peptidase_S8"/>
    <property type="match status" value="1"/>
</dbReference>
<dbReference type="SUPFAM" id="SSF52743">
    <property type="entry name" value="Subtilisin-like"/>
    <property type="match status" value="1"/>
</dbReference>
<dbReference type="PROSITE" id="PS00138">
    <property type="entry name" value="SUBTILASE_SER"/>
    <property type="match status" value="1"/>
</dbReference>
<dbReference type="EMBL" id="FQUU01000002">
    <property type="protein sequence ID" value="SHE51787.1"/>
    <property type="molecule type" value="Genomic_DNA"/>
</dbReference>
<dbReference type="Proteomes" id="UP000184048">
    <property type="component" value="Unassembled WGS sequence"/>
</dbReference>
<feature type="domain" description="MBG" evidence="5">
    <location>
        <begin position="1553"/>
        <end position="1635"/>
    </location>
</feature>
<dbReference type="InterPro" id="IPR034075">
    <property type="entry name" value="Glr3161-like_dom"/>
</dbReference>
<feature type="domain" description="MBG" evidence="5">
    <location>
        <begin position="1091"/>
        <end position="1158"/>
    </location>
</feature>
<evidence type="ECO:0000256" key="2">
    <source>
        <dbReference type="ARBA" id="ARBA00022801"/>
    </source>
</evidence>
<name>A0A1M4U5G8_9BACT</name>
<dbReference type="InterPro" id="IPR000209">
    <property type="entry name" value="Peptidase_S8/S53_dom"/>
</dbReference>
<dbReference type="InterPro" id="IPR041286">
    <property type="entry name" value="MBG_2"/>
</dbReference>
<keyword evidence="8" id="KW-1185">Reference proteome</keyword>
<evidence type="ECO:0000256" key="3">
    <source>
        <dbReference type="ARBA" id="ARBA00022825"/>
    </source>
</evidence>
<dbReference type="InterPro" id="IPR036852">
    <property type="entry name" value="Peptidase_S8/S53_dom_sf"/>
</dbReference>
<keyword evidence="2" id="KW-0378">Hydrolase</keyword>
<dbReference type="CDD" id="cd05562">
    <property type="entry name" value="Peptidases_S53_like"/>
    <property type="match status" value="1"/>
</dbReference>
<dbReference type="Pfam" id="PF18676">
    <property type="entry name" value="MBG_2"/>
    <property type="match status" value="2"/>
</dbReference>
<reference evidence="7 8" key="1">
    <citation type="submission" date="2016-11" db="EMBL/GenBank/DDBJ databases">
        <authorList>
            <person name="Jaros S."/>
            <person name="Januszkiewicz K."/>
            <person name="Wedrychowicz H."/>
        </authorList>
    </citation>
    <scope>NUCLEOTIDE SEQUENCE [LARGE SCALE GENOMIC DNA]</scope>
    <source>
        <strain evidence="7 8">DSM 18119</strain>
    </source>
</reference>
<dbReference type="RefSeq" id="WP_072833692.1">
    <property type="nucleotide sequence ID" value="NZ_FQUU01000002.1"/>
</dbReference>
<sequence>MRHFAAAAFFRCRKLFLLLLIVVCYNHINGQQLNIKDFSLYGKNIVELNTSTTIAGGSIGSNSLFRTIGNTTISANIYSGGRVDLSNSNTINGNISAQNISGASGYIFQTGSNAAITGNLNIKGSVLLGGGFINGTVNYEGSYSGSQPSGGAVSHTLNFPSLPILPFVSSFSTGTSDIISTQTITPGGYRNLSLPGNKTVTFSGAGNYYFNAIKNYGNFNSFVLDFKNDPTAVMRIYVAGDVDLYKLTVSFPRGGDASRVYMQVMGNGATAPDGVTTWTISNGASGSKRSTWYGTVYAPNGSITVGSGSSESKIIGALWSGKKVSIQTGVGISFARLNDCNPNANAGIDKSIDCLHPTTQLIGSSSSPNPQYSWSKLDGTFIGTSSTITVGAVGQYVLSVSSADCIFPASDTVLVTGVRCVLPYYPPPPTGKDYSKIGAELTSLYLNYGNVLDSGKAMFLIVNDKVLIDVVVYAGNRAIVQSMLQGSGYGMTGFLNNGPDTLKITGFYPIANLNKFDLEPMRSLINFVMPVFPPVGNAGIAQTAGDSAMRTNFVRNGFNLSGEGVKIGVLSDSYNTIPGNPAQNDINNGDLPGIGNPVNPTPVQVLQDYPYGPRSDEGRAMLQIVHDVAPKASLAYRTGFISPGDFADGISALTLANCKVIVDDISFITEPFFKPGVVSRAYQSATANGVTCVTAAGNFADKSYEGIFNPAPGSAPFGLPGRAHNFGGGDIFQRDSVKGSPDHPQTYTIVLQWDENVYSLGGNTGTVSDLDAYSIDQLGNVIGFNRYNVGGDPIEVLTLTVTENSIIDLLIVNSSLDATATTSNVRFKYVVFRGELKINEFIQGNSTIVGHGNTPEVITVGATFYGNTPAFGVPTPTRSNFSSIGGTTYLGAPSPKPDLMGPNGGNTTVAFGSIDYENDGLPNFFGTSAAAPHVAAAAALLIQARQKFYSQVPTPSSLKTLLTATTLSMDMPGFDYKTGYGFVQVDSAARTIANPTPELIGLQFTDPNLVPGAQTMEVTVLGNYLSSGTKILLGSDTLPTTIINNNTAIATLPMFNGQQLLTSYTASKTPSGLDGGLSNSIAITGVIKKNITIKADNKSKKYGEVFPSFTATILVDNDSLQHTNLSLQDLGLTNLNFSVNAGVNDNVGLYRIMASRTFDPTNATDAALLEKYNYDSLPGVLTIDRLSVTVTPRDTTLVYGQAIGNIHFNYQVDPSVTLADPSSTMAFIQQSHQSQLANDVIAFANNRPVAVIGGQLVEVKNYMVNGVPVAMVGGVPVAIVGGVPVAIVSGVPVAIVNYQAIQVINGFPVVVSTTLANGVPVAIVGGVPVAIVGGVPVAMVSSVVNGVPVAIVNGVPVAMVNSLADSVVTNESFMADSASIHNARIITNQYAPPGGIPVTQTTKVVDLTQESVLNYNINPDTTTTSMINSIPSVNLRGLLDAYQLINGVPVAIVGGVPVAIVSGVPVAMVNGVPVAIVGGVPVAIVNSLADSNKLPVIIDSSDLGDTGPSSFKSINLITGITAGVQNIVPGALLNDNLQVHYELGNLNILPAPITIKVKDTSKLYGLEIQLDSTAFTITSGKMMYDDAISYVRSTSNGTSASATGSSYPIVPTTAVGTEGTNLSNYAITYVNGTLTVNPNPCLLTHNSFTNFGSTTKAPTSLWLNITTKVSGQLAAHGDFLLFTGGSVTFNNITSSPLISNLSMPVGKIIADRNAVVPYTIYDIGKNMWITKVPIGFSSTSDIFIAGVIINSSNGFTKKNGANSVVKGIFYSDKPFTDQWTYGMAAYQPQFNYTILADSGKVTSINGNYRAGTPTPIINYLVNGGSGGGGNNYTGSSSSFDKFTACMLIDPVVVSNATQRIILNSSQLPDAEEQEILKLYPNPAVSGFTIAFRANTSGASVIRIYNMQGELVKTIVNGYTEAGKLIRKDVSITNIPSGVYIVQYQEKDKVINKKLIISGKAY</sequence>
<dbReference type="InterPro" id="IPR026444">
    <property type="entry name" value="Secre_tail"/>
</dbReference>
<evidence type="ECO:0000313" key="8">
    <source>
        <dbReference type="Proteomes" id="UP000184048"/>
    </source>
</evidence>
<proteinExistence type="predicted"/>
<evidence type="ECO:0000259" key="4">
    <source>
        <dbReference type="Pfam" id="PF00082"/>
    </source>
</evidence>
<gene>
    <name evidence="7" type="ORF">SAMN02745131_00527</name>
</gene>
<evidence type="ECO:0000256" key="1">
    <source>
        <dbReference type="ARBA" id="ARBA00022670"/>
    </source>
</evidence>
<dbReference type="GO" id="GO:0004252">
    <property type="term" value="F:serine-type endopeptidase activity"/>
    <property type="evidence" value="ECO:0007669"/>
    <property type="project" value="InterPro"/>
</dbReference>
<evidence type="ECO:0000259" key="6">
    <source>
        <dbReference type="Pfam" id="PF18962"/>
    </source>
</evidence>